<evidence type="ECO:0000313" key="1">
    <source>
        <dbReference type="EMBL" id="QJA51200.1"/>
    </source>
</evidence>
<evidence type="ECO:0000313" key="3">
    <source>
        <dbReference type="EMBL" id="QJA82888.1"/>
    </source>
</evidence>
<dbReference type="EMBL" id="MT144847">
    <property type="protein sequence ID" value="QJI00378.1"/>
    <property type="molecule type" value="Genomic_DNA"/>
</dbReference>
<evidence type="ECO:0000313" key="2">
    <source>
        <dbReference type="EMBL" id="QJA65316.1"/>
    </source>
</evidence>
<name>A0A6H1ZVG7_9ZZZZ</name>
<dbReference type="EMBL" id="MT141536">
    <property type="protein sequence ID" value="QJA65316.1"/>
    <property type="molecule type" value="Genomic_DNA"/>
</dbReference>
<reference evidence="1" key="1">
    <citation type="submission" date="2020-03" db="EMBL/GenBank/DDBJ databases">
        <title>The deep terrestrial virosphere.</title>
        <authorList>
            <person name="Holmfeldt K."/>
            <person name="Nilsson E."/>
            <person name="Simone D."/>
            <person name="Lopez-Fernandez M."/>
            <person name="Wu X."/>
            <person name="de Brujin I."/>
            <person name="Lundin D."/>
            <person name="Andersson A."/>
            <person name="Bertilsson S."/>
            <person name="Dopson M."/>
        </authorList>
    </citation>
    <scope>NUCLEOTIDE SEQUENCE</scope>
    <source>
        <strain evidence="3">MM415A00356</strain>
        <strain evidence="2">MM415B00404</strain>
        <strain evidence="1">TM448A02009</strain>
        <strain evidence="4">TM448B01935</strain>
    </source>
</reference>
<dbReference type="AlphaFoldDB" id="A0A6H1ZVG7"/>
<gene>
    <name evidence="3" type="ORF">MM415A00356_0037</name>
    <name evidence="2" type="ORF">MM415B00404_0018</name>
    <name evidence="1" type="ORF">TM448A02009_0010</name>
    <name evidence="4" type="ORF">TM448B01935_0010</name>
</gene>
<protein>
    <submittedName>
        <fullName evidence="1">Uncharacterized protein</fullName>
    </submittedName>
</protein>
<sequence>MQAVTGKELGLVLCKIFDQPVDRVQSVTVTAEASGMASVMISRLVTEEEAASLATLFEYFGLVKTSEYRQEHPQGFEAGAVATDDWSKIAREALGGIEEVPDGS</sequence>
<evidence type="ECO:0000313" key="4">
    <source>
        <dbReference type="EMBL" id="QJI00378.1"/>
    </source>
</evidence>
<dbReference type="EMBL" id="MT144244">
    <property type="protein sequence ID" value="QJA51200.1"/>
    <property type="molecule type" value="Genomic_DNA"/>
</dbReference>
<dbReference type="EMBL" id="MT142498">
    <property type="protein sequence ID" value="QJA82888.1"/>
    <property type="molecule type" value="Genomic_DNA"/>
</dbReference>
<organism evidence="1">
    <name type="scientific">viral metagenome</name>
    <dbReference type="NCBI Taxonomy" id="1070528"/>
    <lineage>
        <taxon>unclassified sequences</taxon>
        <taxon>metagenomes</taxon>
        <taxon>organismal metagenomes</taxon>
    </lineage>
</organism>
<accession>A0A6H1ZVG7</accession>
<proteinExistence type="predicted"/>